<proteinExistence type="inferred from homology"/>
<organism evidence="9 10">
    <name type="scientific">Fundidesulfovibrio magnetotacticus</name>
    <dbReference type="NCBI Taxonomy" id="2730080"/>
    <lineage>
        <taxon>Bacteria</taxon>
        <taxon>Pseudomonadati</taxon>
        <taxon>Thermodesulfobacteriota</taxon>
        <taxon>Desulfovibrionia</taxon>
        <taxon>Desulfovibrionales</taxon>
        <taxon>Desulfovibrionaceae</taxon>
        <taxon>Fundidesulfovibrio</taxon>
    </lineage>
</organism>
<feature type="binding site" evidence="7">
    <location>
        <position position="76"/>
    </location>
    <ligand>
        <name>Zn(2+)</name>
        <dbReference type="ChEBI" id="CHEBI:29105"/>
    </ligand>
</feature>
<evidence type="ECO:0000256" key="4">
    <source>
        <dbReference type="ARBA" id="ARBA00022833"/>
    </source>
</evidence>
<evidence type="ECO:0000256" key="6">
    <source>
        <dbReference type="ARBA" id="ARBA00048348"/>
    </source>
</evidence>
<dbReference type="GO" id="GO:0004089">
    <property type="term" value="F:carbonate dehydratase activity"/>
    <property type="evidence" value="ECO:0007669"/>
    <property type="project" value="UniProtKB-EC"/>
</dbReference>
<keyword evidence="5 9" id="KW-0456">Lyase</keyword>
<dbReference type="PANTHER" id="PTHR11002:SF76">
    <property type="entry name" value="CARBONIC ANHYDRASE"/>
    <property type="match status" value="1"/>
</dbReference>
<evidence type="ECO:0000313" key="9">
    <source>
        <dbReference type="EMBL" id="GFK93187.1"/>
    </source>
</evidence>
<reference evidence="9 10" key="1">
    <citation type="submission" date="2020-04" db="EMBL/GenBank/DDBJ databases">
        <authorList>
            <consortium name="Desulfovibrio sp. FSS-1 genome sequencing consortium"/>
            <person name="Shimoshige H."/>
            <person name="Kobayashi H."/>
            <person name="Maekawa T."/>
        </authorList>
    </citation>
    <scope>NUCLEOTIDE SEQUENCE [LARGE SCALE GENOMIC DNA]</scope>
    <source>
        <strain evidence="9 10">SIID29052-01</strain>
    </source>
</reference>
<feature type="binding site" evidence="7">
    <location>
        <position position="132"/>
    </location>
    <ligand>
        <name>Zn(2+)</name>
        <dbReference type="ChEBI" id="CHEBI:29105"/>
    </ligand>
</feature>
<protein>
    <recommendedName>
        <fullName evidence="2">carbonic anhydrase</fullName>
        <ecNumber evidence="2">4.2.1.1</ecNumber>
    </recommendedName>
</protein>
<comment type="catalytic activity">
    <reaction evidence="6">
        <text>hydrogencarbonate + H(+) = CO2 + H2O</text>
        <dbReference type="Rhea" id="RHEA:10748"/>
        <dbReference type="ChEBI" id="CHEBI:15377"/>
        <dbReference type="ChEBI" id="CHEBI:15378"/>
        <dbReference type="ChEBI" id="CHEBI:16526"/>
        <dbReference type="ChEBI" id="CHEBI:17544"/>
        <dbReference type="EC" id="4.2.1.1"/>
    </reaction>
</comment>
<feature type="signal peptide" evidence="8">
    <location>
        <begin position="1"/>
        <end position="21"/>
    </location>
</feature>
<feature type="binding site" evidence="7">
    <location>
        <position position="78"/>
    </location>
    <ligand>
        <name>Zn(2+)</name>
        <dbReference type="ChEBI" id="CHEBI:29105"/>
    </ligand>
</feature>
<dbReference type="SMART" id="SM00947">
    <property type="entry name" value="Pro_CA"/>
    <property type="match status" value="1"/>
</dbReference>
<dbReference type="RefSeq" id="WP_173081959.1">
    <property type="nucleotide sequence ID" value="NZ_BLTE01000003.1"/>
</dbReference>
<keyword evidence="8" id="KW-0732">Signal</keyword>
<keyword evidence="10" id="KW-1185">Reference proteome</keyword>
<dbReference type="PANTHER" id="PTHR11002">
    <property type="entry name" value="CARBONIC ANHYDRASE"/>
    <property type="match status" value="1"/>
</dbReference>
<dbReference type="CDD" id="cd03378">
    <property type="entry name" value="beta_CA_cladeC"/>
    <property type="match status" value="1"/>
</dbReference>
<evidence type="ECO:0000256" key="7">
    <source>
        <dbReference type="PIRSR" id="PIRSR601765-1"/>
    </source>
</evidence>
<evidence type="ECO:0000256" key="2">
    <source>
        <dbReference type="ARBA" id="ARBA00012925"/>
    </source>
</evidence>
<dbReference type="AlphaFoldDB" id="A0A6V8LU65"/>
<dbReference type="GO" id="GO:0008270">
    <property type="term" value="F:zinc ion binding"/>
    <property type="evidence" value="ECO:0007669"/>
    <property type="project" value="InterPro"/>
</dbReference>
<accession>A0A6V8LU65</accession>
<evidence type="ECO:0000256" key="3">
    <source>
        <dbReference type="ARBA" id="ARBA00022723"/>
    </source>
</evidence>
<dbReference type="SUPFAM" id="SSF53056">
    <property type="entry name" value="beta-carbonic anhydrase, cab"/>
    <property type="match status" value="1"/>
</dbReference>
<evidence type="ECO:0000313" key="10">
    <source>
        <dbReference type="Proteomes" id="UP000494245"/>
    </source>
</evidence>
<name>A0A6V8LU65_9BACT</name>
<feature type="chain" id="PRO_5028853209" description="carbonic anhydrase" evidence="8">
    <location>
        <begin position="22"/>
        <end position="240"/>
    </location>
</feature>
<evidence type="ECO:0000256" key="1">
    <source>
        <dbReference type="ARBA" id="ARBA00006217"/>
    </source>
</evidence>
<comment type="caution">
    <text evidence="9">The sequence shown here is derived from an EMBL/GenBank/DDBJ whole genome shotgun (WGS) entry which is preliminary data.</text>
</comment>
<keyword evidence="3 7" id="KW-0479">Metal-binding</keyword>
<dbReference type="InterPro" id="IPR001765">
    <property type="entry name" value="Carbonic_anhydrase"/>
</dbReference>
<reference evidence="9 10" key="2">
    <citation type="submission" date="2020-05" db="EMBL/GenBank/DDBJ databases">
        <title>Draft genome sequence of Desulfovibrio sp. strainFSS-1.</title>
        <authorList>
            <person name="Shimoshige H."/>
            <person name="Kobayashi H."/>
            <person name="Maekawa T."/>
        </authorList>
    </citation>
    <scope>NUCLEOTIDE SEQUENCE [LARGE SCALE GENOMIC DNA]</scope>
    <source>
        <strain evidence="9 10">SIID29052-01</strain>
    </source>
</reference>
<dbReference type="InterPro" id="IPR036874">
    <property type="entry name" value="Carbonic_anhydrase_sf"/>
</dbReference>
<dbReference type="EMBL" id="BLTE01000003">
    <property type="protein sequence ID" value="GFK93187.1"/>
    <property type="molecule type" value="Genomic_DNA"/>
</dbReference>
<comment type="similarity">
    <text evidence="1">Belongs to the beta-class carbonic anhydrase family.</text>
</comment>
<dbReference type="Gene3D" id="3.40.1050.10">
    <property type="entry name" value="Carbonic anhydrase"/>
    <property type="match status" value="1"/>
</dbReference>
<comment type="cofactor">
    <cofactor evidence="7">
        <name>Zn(2+)</name>
        <dbReference type="ChEBI" id="CHEBI:29105"/>
    </cofactor>
    <text evidence="7">Binds 1 zinc ion per subunit.</text>
</comment>
<feature type="binding site" evidence="7">
    <location>
        <position position="129"/>
    </location>
    <ligand>
        <name>Zn(2+)</name>
        <dbReference type="ChEBI" id="CHEBI:29105"/>
    </ligand>
</feature>
<dbReference type="EC" id="4.2.1.1" evidence="2"/>
<gene>
    <name evidence="9" type="primary">mtcA2</name>
    <name evidence="9" type="ORF">NNJEOMEG_01018</name>
</gene>
<keyword evidence="4 7" id="KW-0862">Zinc</keyword>
<evidence type="ECO:0000256" key="5">
    <source>
        <dbReference type="ARBA" id="ARBA00023239"/>
    </source>
</evidence>
<dbReference type="Proteomes" id="UP000494245">
    <property type="component" value="Unassembled WGS sequence"/>
</dbReference>
<dbReference type="Pfam" id="PF00484">
    <property type="entry name" value="Pro_CA"/>
    <property type="match status" value="1"/>
</dbReference>
<sequence>MKRVSFIAALILALCAAMALASAPKPTLTPDQALERLQRGNERFSAAKLIHPNQDPFRRTMTAKEGQKPFATILGCADSRVPLELVFDTGVGDLFVVRVAGNVTYFDGAGTIEYGADHLGSNLLVVLGHTKCGAVNAVLGGGEAHGNIPALVANIVPPVTRVKAENPGLTGEALANKAIEANTWQSIEDLFKQSPMMRDMVKAGNVKVVGAIYDIESGKVNWLGEHPKQAELVALTGGAK</sequence>
<evidence type="ECO:0000256" key="8">
    <source>
        <dbReference type="SAM" id="SignalP"/>
    </source>
</evidence>